<dbReference type="RefSeq" id="WP_071930581.1">
    <property type="nucleotide sequence ID" value="NZ_CP018082.1"/>
</dbReference>
<proteinExistence type="predicted"/>
<dbReference type="KEGG" id="nsl:BOX37_29705"/>
<protein>
    <recommendedName>
        <fullName evidence="3">ESX-1 secretion-associated protein</fullName>
    </recommendedName>
</protein>
<organism evidence="1 2">
    <name type="scientific">Nocardia mangyaensis</name>
    <dbReference type="NCBI Taxonomy" id="2213200"/>
    <lineage>
        <taxon>Bacteria</taxon>
        <taxon>Bacillati</taxon>
        <taxon>Actinomycetota</taxon>
        <taxon>Actinomycetes</taxon>
        <taxon>Mycobacteriales</taxon>
        <taxon>Nocardiaceae</taxon>
        <taxon>Nocardia</taxon>
    </lineage>
</organism>
<evidence type="ECO:0008006" key="3">
    <source>
        <dbReference type="Google" id="ProtNLM"/>
    </source>
</evidence>
<dbReference type="EMBL" id="CP018082">
    <property type="protein sequence ID" value="APE37415.1"/>
    <property type="molecule type" value="Genomic_DNA"/>
</dbReference>
<dbReference type="OrthoDB" id="4466740at2"/>
<gene>
    <name evidence="1" type="ORF">BOX37_29705</name>
</gene>
<name>A0A1J0VZQ8_9NOCA</name>
<accession>A0A1J0VZQ8</accession>
<keyword evidence="2" id="KW-1185">Reference proteome</keyword>
<dbReference type="AlphaFoldDB" id="A0A1J0VZQ8"/>
<reference evidence="1" key="1">
    <citation type="submission" date="2016-11" db="EMBL/GenBank/DDBJ databases">
        <authorList>
            <person name="Jaros S."/>
            <person name="Januszkiewicz K."/>
            <person name="Wedrychowicz H."/>
        </authorList>
    </citation>
    <scope>NUCLEOTIDE SEQUENCE [LARGE SCALE GENOMIC DNA]</scope>
    <source>
        <strain evidence="1">Y48</strain>
    </source>
</reference>
<sequence length="102" mass="10631">MGDLVKADLDALRALSGTLNVEADSIGTIMGPVSSGLEAVVMPGAGIDELLGRINEKLGANITEHETNVRQMSQGAATAANSYEEVDTVFKGQLDGLRSEVE</sequence>
<dbReference type="Proteomes" id="UP000183810">
    <property type="component" value="Chromosome"/>
</dbReference>
<evidence type="ECO:0000313" key="2">
    <source>
        <dbReference type="Proteomes" id="UP000183810"/>
    </source>
</evidence>
<evidence type="ECO:0000313" key="1">
    <source>
        <dbReference type="EMBL" id="APE37415.1"/>
    </source>
</evidence>